<dbReference type="GO" id="GO:0090486">
    <property type="term" value="F:small RNA 2'-O-methyltransferase activity"/>
    <property type="evidence" value="ECO:0007669"/>
    <property type="project" value="UniProtKB-EC"/>
</dbReference>
<dbReference type="Gene3D" id="3.40.50.150">
    <property type="entry name" value="Vaccinia Virus protein VP39"/>
    <property type="match status" value="1"/>
</dbReference>
<evidence type="ECO:0000256" key="7">
    <source>
        <dbReference type="ARBA" id="ARBA00022723"/>
    </source>
</evidence>
<dbReference type="Proteomes" id="UP000759131">
    <property type="component" value="Unassembled WGS sequence"/>
</dbReference>
<comment type="cofactor">
    <cofactor evidence="1">
        <name>Mg(2+)</name>
        <dbReference type="ChEBI" id="CHEBI:18420"/>
    </cofactor>
</comment>
<evidence type="ECO:0000256" key="6">
    <source>
        <dbReference type="ARBA" id="ARBA00022691"/>
    </source>
</evidence>
<sequence length="220" mass="25719">MKSEDENQISGSDVVFNPPLYIQRYQFVFDVLSERSATIAKVADFGCAEGKLMRRFKGLPDIEEIAFIDCDDLSLEMCVNECRPLPYDYLFAERKTPMKVNVFNGSVAQKDSRLKNFDAITCVELIEHLTPDVLTALPDNIFGYIEPKVVIITTPNVEYNVVFPQLKDSSRLRHWDHKFEWTRHEFDNWCRSVVEKYPEYKHSNPTRSRVYRLAFSLQFN</sequence>
<dbReference type="EMBL" id="OC855190">
    <property type="protein sequence ID" value="CAD7621448.1"/>
    <property type="molecule type" value="Genomic_DNA"/>
</dbReference>
<accession>A0A7R9KEJ1</accession>
<comment type="similarity">
    <text evidence="2">Belongs to the methyltransferase superfamily. HEN1 family.</text>
</comment>
<dbReference type="GO" id="GO:0003723">
    <property type="term" value="F:RNA binding"/>
    <property type="evidence" value="ECO:0007669"/>
    <property type="project" value="UniProtKB-KW"/>
</dbReference>
<organism evidence="13">
    <name type="scientific">Medioppia subpectinata</name>
    <dbReference type="NCBI Taxonomy" id="1979941"/>
    <lineage>
        <taxon>Eukaryota</taxon>
        <taxon>Metazoa</taxon>
        <taxon>Ecdysozoa</taxon>
        <taxon>Arthropoda</taxon>
        <taxon>Chelicerata</taxon>
        <taxon>Arachnida</taxon>
        <taxon>Acari</taxon>
        <taxon>Acariformes</taxon>
        <taxon>Sarcoptiformes</taxon>
        <taxon>Oribatida</taxon>
        <taxon>Brachypylina</taxon>
        <taxon>Oppioidea</taxon>
        <taxon>Oppiidae</taxon>
        <taxon>Medioppia</taxon>
    </lineage>
</organism>
<evidence type="ECO:0000313" key="14">
    <source>
        <dbReference type="Proteomes" id="UP000759131"/>
    </source>
</evidence>
<dbReference type="InterPro" id="IPR026610">
    <property type="entry name" value="Hen1"/>
</dbReference>
<evidence type="ECO:0000256" key="4">
    <source>
        <dbReference type="ARBA" id="ARBA00022603"/>
    </source>
</evidence>
<dbReference type="SUPFAM" id="SSF53335">
    <property type="entry name" value="S-adenosyl-L-methionine-dependent methyltransferases"/>
    <property type="match status" value="1"/>
</dbReference>
<evidence type="ECO:0000256" key="5">
    <source>
        <dbReference type="ARBA" id="ARBA00022679"/>
    </source>
</evidence>
<dbReference type="GO" id="GO:0005634">
    <property type="term" value="C:nucleus"/>
    <property type="evidence" value="ECO:0007669"/>
    <property type="project" value="TreeGrafter"/>
</dbReference>
<dbReference type="EC" id="2.1.1.386" evidence="11"/>
<gene>
    <name evidence="13" type="ORF">OSB1V03_LOCUS1919</name>
</gene>
<dbReference type="GO" id="GO:0005737">
    <property type="term" value="C:cytoplasm"/>
    <property type="evidence" value="ECO:0007669"/>
    <property type="project" value="TreeGrafter"/>
</dbReference>
<dbReference type="EMBL" id="CAJPIZ010000615">
    <property type="protein sequence ID" value="CAG2101878.1"/>
    <property type="molecule type" value="Genomic_DNA"/>
</dbReference>
<comment type="catalytic activity">
    <reaction evidence="12">
        <text>small RNA 3'-end nucleotide + S-adenosyl-L-methionine = small RNA 3'-end 2'-O-methylnucleotide + S-adenosyl-L-homocysteine + H(+)</text>
        <dbReference type="Rhea" id="RHEA:37887"/>
        <dbReference type="Rhea" id="RHEA-COMP:10415"/>
        <dbReference type="Rhea" id="RHEA-COMP:10416"/>
        <dbReference type="ChEBI" id="CHEBI:15378"/>
        <dbReference type="ChEBI" id="CHEBI:57856"/>
        <dbReference type="ChEBI" id="CHEBI:59789"/>
        <dbReference type="ChEBI" id="CHEBI:74896"/>
        <dbReference type="ChEBI" id="CHEBI:74898"/>
        <dbReference type="EC" id="2.1.1.386"/>
    </reaction>
</comment>
<reference evidence="13" key="1">
    <citation type="submission" date="2020-11" db="EMBL/GenBank/DDBJ databases">
        <authorList>
            <person name="Tran Van P."/>
        </authorList>
    </citation>
    <scope>NUCLEOTIDE SEQUENCE</scope>
</reference>
<evidence type="ECO:0000256" key="10">
    <source>
        <dbReference type="ARBA" id="ARBA00023158"/>
    </source>
</evidence>
<keyword evidence="10" id="KW-0943">RNA-mediated gene silencing</keyword>
<dbReference type="OrthoDB" id="2154311at2759"/>
<keyword evidence="9" id="KW-0694">RNA-binding</keyword>
<keyword evidence="6" id="KW-0949">S-adenosyl-L-methionine</keyword>
<evidence type="ECO:0000256" key="8">
    <source>
        <dbReference type="ARBA" id="ARBA00022842"/>
    </source>
</evidence>
<evidence type="ECO:0000256" key="2">
    <source>
        <dbReference type="ARBA" id="ARBA00009026"/>
    </source>
</evidence>
<dbReference type="PANTHER" id="PTHR21404">
    <property type="entry name" value="HEN1"/>
    <property type="match status" value="1"/>
</dbReference>
<keyword evidence="5" id="KW-0808">Transferase</keyword>
<protein>
    <recommendedName>
        <fullName evidence="3">Small RNA 2'-O-methyltransferase</fullName>
        <ecNumber evidence="11">2.1.1.386</ecNumber>
    </recommendedName>
</protein>
<dbReference type="AlphaFoldDB" id="A0A7R9KEJ1"/>
<keyword evidence="8" id="KW-0460">Magnesium</keyword>
<evidence type="ECO:0000256" key="9">
    <source>
        <dbReference type="ARBA" id="ARBA00022884"/>
    </source>
</evidence>
<dbReference type="GO" id="GO:0046872">
    <property type="term" value="F:metal ion binding"/>
    <property type="evidence" value="ECO:0007669"/>
    <property type="project" value="UniProtKB-KW"/>
</dbReference>
<name>A0A7R9KEJ1_9ACAR</name>
<proteinExistence type="inferred from homology"/>
<dbReference type="GO" id="GO:0034587">
    <property type="term" value="P:piRNA processing"/>
    <property type="evidence" value="ECO:0007669"/>
    <property type="project" value="TreeGrafter"/>
</dbReference>
<evidence type="ECO:0000256" key="11">
    <source>
        <dbReference type="ARBA" id="ARBA00035025"/>
    </source>
</evidence>
<evidence type="ECO:0000313" key="13">
    <source>
        <dbReference type="EMBL" id="CAD7621448.1"/>
    </source>
</evidence>
<keyword evidence="4" id="KW-0489">Methyltransferase</keyword>
<keyword evidence="7" id="KW-0479">Metal-binding</keyword>
<evidence type="ECO:0000256" key="12">
    <source>
        <dbReference type="ARBA" id="ARBA00048418"/>
    </source>
</evidence>
<evidence type="ECO:0000256" key="1">
    <source>
        <dbReference type="ARBA" id="ARBA00001946"/>
    </source>
</evidence>
<keyword evidence="14" id="KW-1185">Reference proteome</keyword>
<dbReference type="GO" id="GO:0030422">
    <property type="term" value="P:siRNA processing"/>
    <property type="evidence" value="ECO:0007669"/>
    <property type="project" value="TreeGrafter"/>
</dbReference>
<dbReference type="GO" id="GO:0001510">
    <property type="term" value="P:RNA methylation"/>
    <property type="evidence" value="ECO:0007669"/>
    <property type="project" value="InterPro"/>
</dbReference>
<evidence type="ECO:0000256" key="3">
    <source>
        <dbReference type="ARBA" id="ARBA00021330"/>
    </source>
</evidence>
<dbReference type="PANTHER" id="PTHR21404:SF3">
    <property type="entry name" value="SMALL RNA 2'-O-METHYLTRANSFERASE"/>
    <property type="match status" value="1"/>
</dbReference>
<dbReference type="InterPro" id="IPR029063">
    <property type="entry name" value="SAM-dependent_MTases_sf"/>
</dbReference>